<dbReference type="PANTHER" id="PTHR20974">
    <property type="entry name" value="UPF0585 PROTEIN CG18661"/>
    <property type="match status" value="1"/>
</dbReference>
<dbReference type="SUPFAM" id="SSF53335">
    <property type="entry name" value="S-adenosyl-L-methionine-dependent methyltransferases"/>
    <property type="match status" value="1"/>
</dbReference>
<dbReference type="Proteomes" id="UP001363151">
    <property type="component" value="Unassembled WGS sequence"/>
</dbReference>
<proteinExistence type="inferred from homology"/>
<keyword evidence="3" id="KW-1185">Reference proteome</keyword>
<evidence type="ECO:0000313" key="3">
    <source>
        <dbReference type="Proteomes" id="UP001363151"/>
    </source>
</evidence>
<evidence type="ECO:0000256" key="1">
    <source>
        <dbReference type="ARBA" id="ARBA00008308"/>
    </source>
</evidence>
<sequence length="227" mass="23956">MLLKPLVAAWYSWRRSRSMIVSPSAERNKQPIAEVLARYEPFASGTEARCLEIASGSGQHVAHFARTFPRASFQPTEYAGGSPGPEAPPYGDLAAVFASIEAHAHGLDNVLEPLALDAAADPWAAAGAFDAVVCCNVMHIAPWAVAEGILRGSAAAGATLFAYGPFAVGGAHVSESNEAFDARLRAQDEAWGVRDTADVAARAEAHGYALADVVPMPANNRLLVFTR</sequence>
<dbReference type="Pfam" id="PF06080">
    <property type="entry name" value="DUF938"/>
    <property type="match status" value="1"/>
</dbReference>
<accession>A0ABR1GET1</accession>
<dbReference type="EMBL" id="JBBJCI010000030">
    <property type="protein sequence ID" value="KAK7254388.1"/>
    <property type="molecule type" value="Genomic_DNA"/>
</dbReference>
<dbReference type="InterPro" id="IPR010342">
    <property type="entry name" value="DUF938"/>
</dbReference>
<dbReference type="Gene3D" id="3.40.50.150">
    <property type="entry name" value="Vaccinia Virus protein VP39"/>
    <property type="match status" value="1"/>
</dbReference>
<reference evidence="2 3" key="1">
    <citation type="submission" date="2024-03" db="EMBL/GenBank/DDBJ databases">
        <title>Aureococcus anophagefferens CCMP1851 and Kratosvirus quantuckense: Draft genome of a second virus-susceptible host strain in the model system.</title>
        <authorList>
            <person name="Chase E."/>
            <person name="Truchon A.R."/>
            <person name="Schepens W."/>
            <person name="Wilhelm S.W."/>
        </authorList>
    </citation>
    <scope>NUCLEOTIDE SEQUENCE [LARGE SCALE GENOMIC DNA]</scope>
    <source>
        <strain evidence="2 3">CCMP1851</strain>
    </source>
</reference>
<comment type="similarity">
    <text evidence="1">Belongs to the UPF0585 family.</text>
</comment>
<dbReference type="InterPro" id="IPR029063">
    <property type="entry name" value="SAM-dependent_MTases_sf"/>
</dbReference>
<gene>
    <name evidence="2" type="ORF">SO694_00150011</name>
</gene>
<comment type="caution">
    <text evidence="2">The sequence shown here is derived from an EMBL/GenBank/DDBJ whole genome shotgun (WGS) entry which is preliminary data.</text>
</comment>
<protein>
    <recommendedName>
        <fullName evidence="4">DUF938 domain-containing protein</fullName>
    </recommendedName>
</protein>
<name>A0ABR1GET1_AURAN</name>
<evidence type="ECO:0000313" key="2">
    <source>
        <dbReference type="EMBL" id="KAK7254388.1"/>
    </source>
</evidence>
<evidence type="ECO:0008006" key="4">
    <source>
        <dbReference type="Google" id="ProtNLM"/>
    </source>
</evidence>
<dbReference type="PANTHER" id="PTHR20974:SF0">
    <property type="entry name" value="UPF0585 PROTEIN CG18661"/>
    <property type="match status" value="1"/>
</dbReference>
<organism evidence="2 3">
    <name type="scientific">Aureococcus anophagefferens</name>
    <name type="common">Harmful bloom alga</name>
    <dbReference type="NCBI Taxonomy" id="44056"/>
    <lineage>
        <taxon>Eukaryota</taxon>
        <taxon>Sar</taxon>
        <taxon>Stramenopiles</taxon>
        <taxon>Ochrophyta</taxon>
        <taxon>Pelagophyceae</taxon>
        <taxon>Pelagomonadales</taxon>
        <taxon>Pelagomonadaceae</taxon>
        <taxon>Aureococcus</taxon>
    </lineage>
</organism>